<protein>
    <recommendedName>
        <fullName evidence="12">methylenetetrahydrofolate reductase (NADH)</fullName>
        <ecNumber evidence="12">1.5.1.54</ecNumber>
    </recommendedName>
</protein>
<dbReference type="UniPathway" id="UPA00193"/>
<dbReference type="InterPro" id="IPR004621">
    <property type="entry name" value="Fadh2_euk"/>
</dbReference>
<dbReference type="EMBL" id="HBIV01027212">
    <property type="protein sequence ID" value="CAE0667862.1"/>
    <property type="molecule type" value="Transcribed_RNA"/>
</dbReference>
<dbReference type="EC" id="1.5.1.54" evidence="12"/>
<comment type="similarity">
    <text evidence="3">Belongs to the methylenetetrahydrofolate reductase family.</text>
</comment>
<sequence length="645" mass="73138">MNGHLQFSEKKNKRDLSDIKGGTSTPRSGPSEKIINKINRAVNERRTFYSFEFFPPKTEAGVMNLYNRIDRMVAKYEPMFVDVTWGAGGSTAKLTLEISSNVQNYCATDVLMHLTCTNMPRDSVKDALDKAKEAGIRNILALRGDPPHGQDTWEKCDKGFEHALDLVKFIREEYGEYFGIAVAGYPEGHISSPNLEEDIKHLKLKVDAGADFIMTQLFYDVDLYIDFVKRCRQAEITVPILPGLMPINSYNAFKRMIAYTKATVPKEIIAAIEPIKNNDAMVKAFGIELAKKMSQKILRTGLTPGLHFYTLNLEKSVTKILGGLGLARLPSKGVRPLPWKQSCATRRRNEDVRPIFWANRPYSYLSRTISWDEFPNGRWGNSTSPAYGELYDYHLMGLKSSSVRDRLRMWGGEVQSEQDVFDKFADYIEGKIARLPWCETGIMLETLPLKQRLMAINKTGFLTINSQPRVNGARSDDEVVGWGDPDGYVYQKAYIEFFASPERIKSLKALASRKEYKTLSYHAVNAKGDQFSNYTDKNAVNAVTWGVFPGREVLQPTVVDMDSFRVWKDEAFALWISQWRSIYSSGSASWEIIQKIHDTYYLCNIVENDFVKGGLDKFMDELAGYTPAEKSASTNTEEKSKTEKA</sequence>
<dbReference type="GO" id="GO:0009086">
    <property type="term" value="P:methionine biosynthetic process"/>
    <property type="evidence" value="ECO:0007669"/>
    <property type="project" value="UniProtKB-KW"/>
</dbReference>
<dbReference type="InterPro" id="IPR004620">
    <property type="entry name" value="MTHF_reductase_bac"/>
</dbReference>
<feature type="region of interest" description="Disordered" evidence="13">
    <location>
        <begin position="1"/>
        <end position="32"/>
    </location>
</feature>
<name>A0A6U3A3Z4_9EUKA</name>
<evidence type="ECO:0000256" key="6">
    <source>
        <dbReference type="ARBA" id="ARBA00022827"/>
    </source>
</evidence>
<evidence type="ECO:0000256" key="11">
    <source>
        <dbReference type="ARBA" id="ARBA00034478"/>
    </source>
</evidence>
<keyword evidence="5" id="KW-0285">Flavoprotein</keyword>
<evidence type="ECO:0000256" key="4">
    <source>
        <dbReference type="ARBA" id="ARBA00022605"/>
    </source>
</evidence>
<evidence type="ECO:0000256" key="9">
    <source>
        <dbReference type="ARBA" id="ARBA00023027"/>
    </source>
</evidence>
<keyword evidence="6" id="KW-0274">FAD</keyword>
<dbReference type="AlphaFoldDB" id="A0A6U3A3Z4"/>
<dbReference type="PANTHER" id="PTHR45754">
    <property type="entry name" value="METHYLENETETRAHYDROFOLATE REDUCTASE"/>
    <property type="match status" value="1"/>
</dbReference>
<reference evidence="15" key="1">
    <citation type="submission" date="2021-01" db="EMBL/GenBank/DDBJ databases">
        <authorList>
            <person name="Corre E."/>
            <person name="Pelletier E."/>
            <person name="Niang G."/>
            <person name="Scheremetjew M."/>
            <person name="Finn R."/>
            <person name="Kale V."/>
            <person name="Holt S."/>
            <person name="Cochrane G."/>
            <person name="Meng A."/>
            <person name="Brown T."/>
            <person name="Cohen L."/>
        </authorList>
    </citation>
    <scope>NUCLEOTIDE SEQUENCE</scope>
    <source>
        <strain evidence="15">CCCM811</strain>
    </source>
</reference>
<dbReference type="NCBIfam" id="TIGR00676">
    <property type="entry name" value="fadh2"/>
    <property type="match status" value="1"/>
</dbReference>
<dbReference type="Gene3D" id="3.20.20.220">
    <property type="match status" value="1"/>
</dbReference>
<evidence type="ECO:0000313" key="15">
    <source>
        <dbReference type="EMBL" id="CAE0667862.1"/>
    </source>
</evidence>
<dbReference type="InterPro" id="IPR029041">
    <property type="entry name" value="FAD-linked_oxidoreductase-like"/>
</dbReference>
<evidence type="ECO:0000256" key="10">
    <source>
        <dbReference type="ARBA" id="ARBA00023167"/>
    </source>
</evidence>
<dbReference type="InterPro" id="IPR003171">
    <property type="entry name" value="Mehydrof_redctse-like"/>
</dbReference>
<dbReference type="PANTHER" id="PTHR45754:SF3">
    <property type="entry name" value="METHYLENETETRAHYDROFOLATE REDUCTASE (NADPH)"/>
    <property type="match status" value="1"/>
</dbReference>
<dbReference type="GO" id="GO:0005829">
    <property type="term" value="C:cytosol"/>
    <property type="evidence" value="ECO:0007669"/>
    <property type="project" value="InterPro"/>
</dbReference>
<accession>A0A6U3A3Z4</accession>
<keyword evidence="4" id="KW-0028">Amino-acid biosynthesis</keyword>
<evidence type="ECO:0000256" key="12">
    <source>
        <dbReference type="ARBA" id="ARBA00034529"/>
    </source>
</evidence>
<evidence type="ECO:0000256" key="5">
    <source>
        <dbReference type="ARBA" id="ARBA00022630"/>
    </source>
</evidence>
<keyword evidence="7" id="KW-0521">NADP</keyword>
<evidence type="ECO:0000259" key="14">
    <source>
        <dbReference type="Pfam" id="PF21895"/>
    </source>
</evidence>
<dbReference type="EMBL" id="HBIV01027215">
    <property type="protein sequence ID" value="CAE0667865.1"/>
    <property type="molecule type" value="Transcribed_RNA"/>
</dbReference>
<evidence type="ECO:0000256" key="3">
    <source>
        <dbReference type="ARBA" id="ARBA00006743"/>
    </source>
</evidence>
<feature type="domain" description="MTHFR SAM-binding regulatory" evidence="14">
    <location>
        <begin position="335"/>
        <end position="612"/>
    </location>
</feature>
<feature type="compositionally biased region" description="Basic and acidic residues" evidence="13">
    <location>
        <begin position="7"/>
        <end position="18"/>
    </location>
</feature>
<keyword evidence="10" id="KW-0486">Methionine biosynthesis</keyword>
<dbReference type="GO" id="GO:0035999">
    <property type="term" value="P:tetrahydrofolate interconversion"/>
    <property type="evidence" value="ECO:0007669"/>
    <property type="project" value="UniProtKB-UniPathway"/>
</dbReference>
<keyword evidence="8" id="KW-0560">Oxidoreductase</keyword>
<keyword evidence="9" id="KW-0520">NAD</keyword>
<evidence type="ECO:0000256" key="1">
    <source>
        <dbReference type="ARBA" id="ARBA00001974"/>
    </source>
</evidence>
<evidence type="ECO:0000256" key="7">
    <source>
        <dbReference type="ARBA" id="ARBA00022857"/>
    </source>
</evidence>
<dbReference type="NCBIfam" id="TIGR00677">
    <property type="entry name" value="fadh2_euk"/>
    <property type="match status" value="1"/>
</dbReference>
<comment type="cofactor">
    <cofactor evidence="1">
        <name>FAD</name>
        <dbReference type="ChEBI" id="CHEBI:57692"/>
    </cofactor>
</comment>
<dbReference type="GO" id="GO:0106312">
    <property type="term" value="F:methylenetetrahydrofolate reductase (NADH) activity"/>
    <property type="evidence" value="ECO:0007669"/>
    <property type="project" value="UniProtKB-EC"/>
</dbReference>
<dbReference type="Pfam" id="PF02219">
    <property type="entry name" value="MTHFR"/>
    <property type="match status" value="1"/>
</dbReference>
<dbReference type="Pfam" id="PF21895">
    <property type="entry name" value="MTHFR_C"/>
    <property type="match status" value="1"/>
</dbReference>
<comment type="pathway">
    <text evidence="2">One-carbon metabolism; tetrahydrofolate interconversion.</text>
</comment>
<dbReference type="InterPro" id="IPR053806">
    <property type="entry name" value="MTHFR_C"/>
</dbReference>
<dbReference type="GO" id="GO:0071949">
    <property type="term" value="F:FAD binding"/>
    <property type="evidence" value="ECO:0007669"/>
    <property type="project" value="TreeGrafter"/>
</dbReference>
<proteinExistence type="inferred from homology"/>
<evidence type="ECO:0000256" key="8">
    <source>
        <dbReference type="ARBA" id="ARBA00023002"/>
    </source>
</evidence>
<organism evidence="15">
    <name type="scientific">Lotharella globosa</name>
    <dbReference type="NCBI Taxonomy" id="91324"/>
    <lineage>
        <taxon>Eukaryota</taxon>
        <taxon>Sar</taxon>
        <taxon>Rhizaria</taxon>
        <taxon>Cercozoa</taxon>
        <taxon>Chlorarachniophyceae</taxon>
        <taxon>Lotharella</taxon>
    </lineage>
</organism>
<evidence type="ECO:0000313" key="16">
    <source>
        <dbReference type="EMBL" id="CAE0667865.1"/>
    </source>
</evidence>
<evidence type="ECO:0000256" key="2">
    <source>
        <dbReference type="ARBA" id="ARBA00004777"/>
    </source>
</evidence>
<comment type="pathway">
    <text evidence="11">Amino-acid biosynthesis; L-methionine biosynthesis via de novo pathway.</text>
</comment>
<gene>
    <name evidence="15" type="ORF">LGLO00237_LOCUS19485</name>
    <name evidence="16" type="ORF">LGLO00237_LOCUS19488</name>
</gene>
<evidence type="ECO:0000256" key="13">
    <source>
        <dbReference type="SAM" id="MobiDB-lite"/>
    </source>
</evidence>
<dbReference type="SUPFAM" id="SSF51730">
    <property type="entry name" value="FAD-linked oxidoreductase"/>
    <property type="match status" value="1"/>
</dbReference>
<dbReference type="FunFam" id="3.20.20.220:FF:000002">
    <property type="entry name" value="Methylenetetrahydrofolate reductase"/>
    <property type="match status" value="1"/>
</dbReference>
<dbReference type="CDD" id="cd00537">
    <property type="entry name" value="MTHFR"/>
    <property type="match status" value="1"/>
</dbReference>